<evidence type="ECO:0000313" key="1">
    <source>
        <dbReference type="EMBL" id="PRQ59577.1"/>
    </source>
</evidence>
<proteinExistence type="predicted"/>
<keyword evidence="2" id="KW-1185">Reference proteome</keyword>
<dbReference type="EMBL" id="PDCK01000039">
    <property type="protein sequence ID" value="PRQ59577.1"/>
    <property type="molecule type" value="Genomic_DNA"/>
</dbReference>
<accession>A0A2P6SLL9</accession>
<protein>
    <submittedName>
        <fullName evidence="1">Uncharacterized protein</fullName>
    </submittedName>
</protein>
<dbReference type="AlphaFoldDB" id="A0A2P6SLL9"/>
<dbReference type="Proteomes" id="UP000238479">
    <property type="component" value="Chromosome 1"/>
</dbReference>
<organism evidence="1 2">
    <name type="scientific">Rosa chinensis</name>
    <name type="common">China rose</name>
    <dbReference type="NCBI Taxonomy" id="74649"/>
    <lineage>
        <taxon>Eukaryota</taxon>
        <taxon>Viridiplantae</taxon>
        <taxon>Streptophyta</taxon>
        <taxon>Embryophyta</taxon>
        <taxon>Tracheophyta</taxon>
        <taxon>Spermatophyta</taxon>
        <taxon>Magnoliopsida</taxon>
        <taxon>eudicotyledons</taxon>
        <taxon>Gunneridae</taxon>
        <taxon>Pentapetalae</taxon>
        <taxon>rosids</taxon>
        <taxon>fabids</taxon>
        <taxon>Rosales</taxon>
        <taxon>Rosaceae</taxon>
        <taxon>Rosoideae</taxon>
        <taxon>Rosoideae incertae sedis</taxon>
        <taxon>Rosa</taxon>
    </lineage>
</organism>
<comment type="caution">
    <text evidence="1">The sequence shown here is derived from an EMBL/GenBank/DDBJ whole genome shotgun (WGS) entry which is preliminary data.</text>
</comment>
<dbReference type="STRING" id="74649.A0A2P6SLL9"/>
<name>A0A2P6SLL9_ROSCH</name>
<reference evidence="1 2" key="1">
    <citation type="journal article" date="2018" name="Nat. Genet.">
        <title>The Rosa genome provides new insights in the design of modern roses.</title>
        <authorList>
            <person name="Bendahmane M."/>
        </authorList>
    </citation>
    <scope>NUCLEOTIDE SEQUENCE [LARGE SCALE GENOMIC DNA]</scope>
    <source>
        <strain evidence="2">cv. Old Blush</strain>
    </source>
</reference>
<dbReference type="PANTHER" id="PTHR36792:SF15">
    <property type="entry name" value="SEL1 REPEAT-CONTAINING PROTEIN"/>
    <property type="match status" value="1"/>
</dbReference>
<sequence>MAQVRVSPPQIVKTCNILLVDPERAGLKMESSEEQWRVPLAQVVSNYSKRRFQDMLKEAKGVDFAMQVLVGQMYHNGYDVKKKPRKWTCLDE</sequence>
<evidence type="ECO:0000313" key="2">
    <source>
        <dbReference type="Proteomes" id="UP000238479"/>
    </source>
</evidence>
<dbReference type="PANTHER" id="PTHR36792">
    <property type="entry name" value="EXPRESSED PROTEIN"/>
    <property type="match status" value="1"/>
</dbReference>
<gene>
    <name evidence="1" type="ORF">RchiOBHm_Chr1g0371721</name>
</gene>
<dbReference type="Gramene" id="PRQ59577">
    <property type="protein sequence ID" value="PRQ59577"/>
    <property type="gene ID" value="RchiOBHm_Chr1g0371721"/>
</dbReference>